<dbReference type="GO" id="GO:0034069">
    <property type="term" value="F:aminoglycoside N-acetyltransferase activity"/>
    <property type="evidence" value="ECO:0007669"/>
    <property type="project" value="TreeGrafter"/>
</dbReference>
<dbReference type="EMBL" id="VDUX01000003">
    <property type="protein sequence ID" value="TXL61215.1"/>
    <property type="molecule type" value="Genomic_DNA"/>
</dbReference>
<dbReference type="PROSITE" id="PS51186">
    <property type="entry name" value="GNAT"/>
    <property type="match status" value="1"/>
</dbReference>
<evidence type="ECO:0000259" key="1">
    <source>
        <dbReference type="PROSITE" id="PS51186"/>
    </source>
</evidence>
<name>A0A5C8NK27_9ACTN</name>
<gene>
    <name evidence="2" type="ORF">FHP06_07190</name>
</gene>
<proteinExistence type="predicted"/>
<dbReference type="InterPro" id="IPR016181">
    <property type="entry name" value="Acyl_CoA_acyltransferase"/>
</dbReference>
<dbReference type="PANTHER" id="PTHR37817:SF1">
    <property type="entry name" value="N-ACETYLTRANSFERASE EIS"/>
    <property type="match status" value="1"/>
</dbReference>
<dbReference type="SUPFAM" id="SSF55729">
    <property type="entry name" value="Acyl-CoA N-acyltransferases (Nat)"/>
    <property type="match status" value="1"/>
</dbReference>
<reference evidence="2 3" key="1">
    <citation type="submission" date="2019-06" db="EMBL/GenBank/DDBJ databases">
        <title>Aeromicrobium sp. nov., isolated from a maize field.</title>
        <authorList>
            <person name="Lin S.-Y."/>
            <person name="Tsai C.-F."/>
            <person name="Young C.-C."/>
        </authorList>
    </citation>
    <scope>NUCLEOTIDE SEQUENCE [LARGE SCALE GENOMIC DNA]</scope>
    <source>
        <strain evidence="2 3">CC-CFT486</strain>
    </source>
</reference>
<dbReference type="InterPro" id="IPR041380">
    <property type="entry name" value="Acetyltransf_17"/>
</dbReference>
<comment type="caution">
    <text evidence="2">The sequence shown here is derived from an EMBL/GenBank/DDBJ whole genome shotgun (WGS) entry which is preliminary data.</text>
</comment>
<keyword evidence="3" id="KW-1185">Reference proteome</keyword>
<dbReference type="Pfam" id="PF13527">
    <property type="entry name" value="Acetyltransf_9"/>
    <property type="match status" value="1"/>
</dbReference>
<dbReference type="AlphaFoldDB" id="A0A5C8NK27"/>
<evidence type="ECO:0000313" key="2">
    <source>
        <dbReference type="EMBL" id="TXL61215.1"/>
    </source>
</evidence>
<dbReference type="InterPro" id="IPR000182">
    <property type="entry name" value="GNAT_dom"/>
</dbReference>
<keyword evidence="2" id="KW-0808">Transferase</keyword>
<protein>
    <submittedName>
        <fullName evidence="2">GNAT family N-acetyltransferase</fullName>
    </submittedName>
</protein>
<dbReference type="Proteomes" id="UP000321571">
    <property type="component" value="Unassembled WGS sequence"/>
</dbReference>
<accession>A0A5C8NK27</accession>
<feature type="domain" description="N-acetyltransferase" evidence="1">
    <location>
        <begin position="2"/>
        <end position="143"/>
    </location>
</feature>
<dbReference type="Gene3D" id="3.30.1050.10">
    <property type="entry name" value="SCP2 sterol-binding domain"/>
    <property type="match status" value="1"/>
</dbReference>
<dbReference type="OrthoDB" id="3498897at2"/>
<dbReference type="InterPro" id="IPR051554">
    <property type="entry name" value="Acetyltransferase_Eis"/>
</dbReference>
<dbReference type="Gene3D" id="3.40.630.30">
    <property type="match status" value="2"/>
</dbReference>
<dbReference type="InterPro" id="IPR036527">
    <property type="entry name" value="SCP2_sterol-bd_dom_sf"/>
</dbReference>
<sequence length="382" mass="40907">MTTVRPLGPDDLEVVQRLSGEAFGRGPRDDPWPDSLDLPARRFWGVEDGGELVAVAVHRAYESWFGGAAVPTAGIASVTVAAEHRGRGLLAPLFAEMTREAREGGAVISTLYPTAPGIYRRLGYEVITSLDFVTVPTAALTQPGATTPVRRAGRADFPAIQAVYERWASAQNGPLTRWGPAFTEDMMDTVTGVTVVDAPGGEGIRGYAAWDRGAGYGEKAELMIWDLIADDADALAALLSTLGSFAPVAPTTVLRTSGLDPVDHLLRSSRTGLRSSNPYMLRVLDVGAFEHLRYPDDLDCTLSFGIETSQHVLTVQDGRGTVSDVGAGDRVLSPAGLALTFSGAQSASTLRRLGYLRGGDPADDARWDHLLRGRSVHVRDYF</sequence>
<dbReference type="PANTHER" id="PTHR37817">
    <property type="entry name" value="N-ACETYLTRANSFERASE EIS"/>
    <property type="match status" value="1"/>
</dbReference>
<dbReference type="SUPFAM" id="SSF55718">
    <property type="entry name" value="SCP-like"/>
    <property type="match status" value="1"/>
</dbReference>
<evidence type="ECO:0000313" key="3">
    <source>
        <dbReference type="Proteomes" id="UP000321571"/>
    </source>
</evidence>
<organism evidence="2 3">
    <name type="scientific">Aeromicrobium terrae</name>
    <dbReference type="NCBI Taxonomy" id="2498846"/>
    <lineage>
        <taxon>Bacteria</taxon>
        <taxon>Bacillati</taxon>
        <taxon>Actinomycetota</taxon>
        <taxon>Actinomycetes</taxon>
        <taxon>Propionibacteriales</taxon>
        <taxon>Nocardioidaceae</taxon>
        <taxon>Aeromicrobium</taxon>
    </lineage>
</organism>
<dbReference type="CDD" id="cd04301">
    <property type="entry name" value="NAT_SF"/>
    <property type="match status" value="1"/>
</dbReference>
<dbReference type="RefSeq" id="WP_147685305.1">
    <property type="nucleotide sequence ID" value="NZ_VDUX01000003.1"/>
</dbReference>
<dbReference type="Pfam" id="PF17668">
    <property type="entry name" value="Acetyltransf_17"/>
    <property type="match status" value="1"/>
</dbReference>
<dbReference type="GO" id="GO:0030649">
    <property type="term" value="P:aminoglycoside antibiotic catabolic process"/>
    <property type="evidence" value="ECO:0007669"/>
    <property type="project" value="TreeGrafter"/>
</dbReference>